<gene>
    <name evidence="6" type="ORF">KIPB_016572</name>
</gene>
<evidence type="ECO:0000256" key="3">
    <source>
        <dbReference type="ARBA" id="ARBA00022692"/>
    </source>
</evidence>
<evidence type="ECO:0000313" key="6">
    <source>
        <dbReference type="EMBL" id="GIQ92673.1"/>
    </source>
</evidence>
<protein>
    <submittedName>
        <fullName evidence="6">Sodium/solute symporter</fullName>
    </submittedName>
</protein>
<name>A0A9K3DBD3_9EUKA</name>
<dbReference type="Gene3D" id="1.20.1730.10">
    <property type="entry name" value="Sodium/glucose cotransporter"/>
    <property type="match status" value="1"/>
</dbReference>
<comment type="caution">
    <text evidence="6">The sequence shown here is derived from an EMBL/GenBank/DDBJ whole genome shotgun (WGS) entry which is preliminary data.</text>
</comment>
<evidence type="ECO:0000256" key="1">
    <source>
        <dbReference type="ARBA" id="ARBA00004141"/>
    </source>
</evidence>
<dbReference type="InterPro" id="IPR001734">
    <property type="entry name" value="Na/solute_symporter"/>
</dbReference>
<comment type="similarity">
    <text evidence="2">Belongs to the sodium:solute symporter (SSF) (TC 2.A.21) family.</text>
</comment>
<evidence type="ECO:0000256" key="5">
    <source>
        <dbReference type="ARBA" id="ARBA00023136"/>
    </source>
</evidence>
<reference evidence="6 7" key="1">
    <citation type="journal article" date="2018" name="PLoS ONE">
        <title>The draft genome of Kipferlia bialata reveals reductive genome evolution in fornicate parasites.</title>
        <authorList>
            <person name="Tanifuji G."/>
            <person name="Takabayashi S."/>
            <person name="Kume K."/>
            <person name="Takagi M."/>
            <person name="Nakayama T."/>
            <person name="Kamikawa R."/>
            <person name="Inagaki Y."/>
            <person name="Hashimoto T."/>
        </authorList>
    </citation>
    <scope>NUCLEOTIDE SEQUENCE [LARGE SCALE GENOMIC DNA]</scope>
    <source>
        <strain evidence="6">NY0173</strain>
    </source>
</reference>
<evidence type="ECO:0000313" key="7">
    <source>
        <dbReference type="Proteomes" id="UP000265618"/>
    </source>
</evidence>
<evidence type="ECO:0000256" key="2">
    <source>
        <dbReference type="ARBA" id="ARBA00006434"/>
    </source>
</evidence>
<comment type="subcellular location">
    <subcellularLocation>
        <location evidence="1">Membrane</location>
        <topology evidence="1">Multi-pass membrane protein</topology>
    </subcellularLocation>
</comment>
<dbReference type="PROSITE" id="PS50283">
    <property type="entry name" value="NA_SOLUT_SYMP_3"/>
    <property type="match status" value="1"/>
</dbReference>
<dbReference type="GO" id="GO:0016020">
    <property type="term" value="C:membrane"/>
    <property type="evidence" value="ECO:0007669"/>
    <property type="project" value="UniProtKB-SubCell"/>
</dbReference>
<feature type="non-terminal residue" evidence="6">
    <location>
        <position position="1"/>
    </location>
</feature>
<evidence type="ECO:0000256" key="4">
    <source>
        <dbReference type="ARBA" id="ARBA00022989"/>
    </source>
</evidence>
<keyword evidence="7" id="KW-1185">Reference proteome</keyword>
<feature type="non-terminal residue" evidence="6">
    <location>
        <position position="57"/>
    </location>
</feature>
<dbReference type="Proteomes" id="UP000265618">
    <property type="component" value="Unassembled WGS sequence"/>
</dbReference>
<dbReference type="EMBL" id="BDIP01010233">
    <property type="protein sequence ID" value="GIQ92673.1"/>
    <property type="molecule type" value="Genomic_DNA"/>
</dbReference>
<accession>A0A9K3DBD3</accession>
<proteinExistence type="inferred from homology"/>
<dbReference type="AlphaFoldDB" id="A0A9K3DBD3"/>
<keyword evidence="4" id="KW-1133">Transmembrane helix</keyword>
<dbReference type="InterPro" id="IPR038377">
    <property type="entry name" value="Na/Glc_symporter_sf"/>
</dbReference>
<dbReference type="GO" id="GO:0022857">
    <property type="term" value="F:transmembrane transporter activity"/>
    <property type="evidence" value="ECO:0007669"/>
    <property type="project" value="InterPro"/>
</dbReference>
<dbReference type="OrthoDB" id="6132759at2759"/>
<keyword evidence="3" id="KW-0812">Transmembrane</keyword>
<organism evidence="6 7">
    <name type="scientific">Kipferlia bialata</name>
    <dbReference type="NCBI Taxonomy" id="797122"/>
    <lineage>
        <taxon>Eukaryota</taxon>
        <taxon>Metamonada</taxon>
        <taxon>Carpediemonas-like organisms</taxon>
        <taxon>Kipferlia</taxon>
    </lineage>
</organism>
<keyword evidence="5" id="KW-0472">Membrane</keyword>
<sequence>IVGVYIVAIFAVGFYVKRYQGQSIESFFLGSRKLPWWALAASGMSSNMDIASTLILT</sequence>